<dbReference type="PANTHER" id="PTHR15876:SF8">
    <property type="entry name" value="TRANSMEMBRANE PROTEIN ADIPOCYTE-ASSOCIATED 1"/>
    <property type="match status" value="1"/>
</dbReference>
<proteinExistence type="inferred from homology"/>
<dbReference type="InterPro" id="IPR018781">
    <property type="entry name" value="TPRA1/CAND2/CAND8"/>
</dbReference>
<feature type="transmembrane region" description="Helical" evidence="7">
    <location>
        <begin position="174"/>
        <end position="196"/>
    </location>
</feature>
<feature type="transmembrane region" description="Helical" evidence="7">
    <location>
        <begin position="138"/>
        <end position="162"/>
    </location>
</feature>
<dbReference type="Proteomes" id="UP000887458">
    <property type="component" value="Unassembled WGS sequence"/>
</dbReference>
<accession>A0ABQ8JNW3</accession>
<reference evidence="8 9" key="2">
    <citation type="journal article" date="2022" name="Mol. Biol. Evol.">
        <title>Comparative Genomics Reveals Insights into the Divergent Evolution of Astigmatic Mites and Household Pest Adaptations.</title>
        <authorList>
            <person name="Xiong Q."/>
            <person name="Wan A.T."/>
            <person name="Liu X."/>
            <person name="Fung C.S."/>
            <person name="Xiao X."/>
            <person name="Malainual N."/>
            <person name="Hou J."/>
            <person name="Wang L."/>
            <person name="Wang M."/>
            <person name="Yang K.Y."/>
            <person name="Cui Y."/>
            <person name="Leung E.L."/>
            <person name="Nong W."/>
            <person name="Shin S.K."/>
            <person name="Au S.W."/>
            <person name="Jeong K.Y."/>
            <person name="Chew F.T."/>
            <person name="Hui J.H."/>
            <person name="Leung T.F."/>
            <person name="Tungtrongchitr A."/>
            <person name="Zhong N."/>
            <person name="Liu Z."/>
            <person name="Tsui S.K."/>
        </authorList>
    </citation>
    <scope>NUCLEOTIDE SEQUENCE [LARGE SCALE GENOMIC DNA]</scope>
    <source>
        <strain evidence="8">Derp</strain>
    </source>
</reference>
<evidence type="ECO:0000313" key="9">
    <source>
        <dbReference type="Proteomes" id="UP000887458"/>
    </source>
</evidence>
<comment type="caution">
    <text evidence="8">The sequence shown here is derived from an EMBL/GenBank/DDBJ whole genome shotgun (WGS) entry which is preliminary data.</text>
</comment>
<evidence type="ECO:0000313" key="8">
    <source>
        <dbReference type="EMBL" id="KAH9424299.1"/>
    </source>
</evidence>
<evidence type="ECO:0000256" key="2">
    <source>
        <dbReference type="ARBA" id="ARBA00010125"/>
    </source>
</evidence>
<feature type="region of interest" description="Disordered" evidence="6">
    <location>
        <begin position="422"/>
        <end position="520"/>
    </location>
</feature>
<evidence type="ECO:0000256" key="5">
    <source>
        <dbReference type="ARBA" id="ARBA00023136"/>
    </source>
</evidence>
<organism evidence="8 9">
    <name type="scientific">Dermatophagoides pteronyssinus</name>
    <name type="common">European house dust mite</name>
    <dbReference type="NCBI Taxonomy" id="6956"/>
    <lineage>
        <taxon>Eukaryota</taxon>
        <taxon>Metazoa</taxon>
        <taxon>Ecdysozoa</taxon>
        <taxon>Arthropoda</taxon>
        <taxon>Chelicerata</taxon>
        <taxon>Arachnida</taxon>
        <taxon>Acari</taxon>
        <taxon>Acariformes</taxon>
        <taxon>Sarcoptiformes</taxon>
        <taxon>Astigmata</taxon>
        <taxon>Psoroptidia</taxon>
        <taxon>Analgoidea</taxon>
        <taxon>Pyroglyphidae</taxon>
        <taxon>Dermatophagoidinae</taxon>
        <taxon>Dermatophagoides</taxon>
    </lineage>
</organism>
<dbReference type="EMBL" id="NJHN03000029">
    <property type="protein sequence ID" value="KAH9424299.1"/>
    <property type="molecule type" value="Genomic_DNA"/>
</dbReference>
<feature type="transmembrane region" description="Helical" evidence="7">
    <location>
        <begin position="64"/>
        <end position="84"/>
    </location>
</feature>
<evidence type="ECO:0000256" key="3">
    <source>
        <dbReference type="ARBA" id="ARBA00022692"/>
    </source>
</evidence>
<keyword evidence="4 7" id="KW-1133">Transmembrane helix</keyword>
<dbReference type="Pfam" id="PF10160">
    <property type="entry name" value="Tmemb_40"/>
    <property type="match status" value="1"/>
</dbReference>
<evidence type="ECO:0000256" key="6">
    <source>
        <dbReference type="SAM" id="MobiDB-lite"/>
    </source>
</evidence>
<name>A0ABQ8JNW3_DERPT</name>
<reference evidence="8 9" key="1">
    <citation type="journal article" date="2018" name="J. Allergy Clin. Immunol.">
        <title>High-quality assembly of Dermatophagoides pteronyssinus genome and transcriptome reveals a wide range of novel allergens.</title>
        <authorList>
            <person name="Liu X.Y."/>
            <person name="Yang K.Y."/>
            <person name="Wang M.Q."/>
            <person name="Kwok J.S."/>
            <person name="Zeng X."/>
            <person name="Yang Z."/>
            <person name="Xiao X.J."/>
            <person name="Lau C.P."/>
            <person name="Li Y."/>
            <person name="Huang Z.M."/>
            <person name="Ba J.G."/>
            <person name="Yim A.K."/>
            <person name="Ouyang C.Y."/>
            <person name="Ngai S.M."/>
            <person name="Chan T.F."/>
            <person name="Leung E.L."/>
            <person name="Liu L."/>
            <person name="Liu Z.G."/>
            <person name="Tsui S.K."/>
        </authorList>
    </citation>
    <scope>NUCLEOTIDE SEQUENCE [LARGE SCALE GENOMIC DNA]</scope>
    <source>
        <strain evidence="8">Derp</strain>
    </source>
</reference>
<keyword evidence="5 7" id="KW-0472">Membrane</keyword>
<comment type="subcellular location">
    <subcellularLocation>
        <location evidence="1">Membrane</location>
        <topology evidence="1">Multi-pass membrane protein</topology>
    </subcellularLocation>
</comment>
<feature type="transmembrane region" description="Helical" evidence="7">
    <location>
        <begin position="290"/>
        <end position="311"/>
    </location>
</feature>
<keyword evidence="3 7" id="KW-0812">Transmembrane</keyword>
<feature type="compositionally biased region" description="Polar residues" evidence="6">
    <location>
        <begin position="494"/>
        <end position="503"/>
    </location>
</feature>
<feature type="compositionally biased region" description="Basic and acidic residues" evidence="6">
    <location>
        <begin position="477"/>
        <end position="493"/>
    </location>
</feature>
<gene>
    <name evidence="8" type="primary">TPRA1</name>
    <name evidence="8" type="ORF">DERP_004481</name>
</gene>
<evidence type="ECO:0000256" key="1">
    <source>
        <dbReference type="ARBA" id="ARBA00004141"/>
    </source>
</evidence>
<feature type="transmembrane region" description="Helical" evidence="7">
    <location>
        <begin position="253"/>
        <end position="278"/>
    </location>
</feature>
<dbReference type="PANTHER" id="PTHR15876">
    <property type="entry name" value="TRANSMEMBRANE PROTEIN ADIPOCYTE-ASSOCIATED 1"/>
    <property type="match status" value="1"/>
</dbReference>
<evidence type="ECO:0000256" key="7">
    <source>
        <dbReference type="SAM" id="Phobius"/>
    </source>
</evidence>
<feature type="transmembrane region" description="Helical" evidence="7">
    <location>
        <begin position="105"/>
        <end position="126"/>
    </location>
</feature>
<protein>
    <submittedName>
        <fullName evidence="8">Transmembrane protein adipocyte-associated 1</fullName>
    </submittedName>
</protein>
<comment type="similarity">
    <text evidence="2">Belongs to the UPF0359 family.</text>
</comment>
<sequence>MNNNKQLSSSSSMMMMIPNNKDVHLLHRLNSNMTNLITNNHDIFIDDLHICKVILYKEINDTSIHIWDLIIFIPNILFLLYLIWHSQSAKDRVRQLKNFPILRNFYIFIYLCVIISMIRCIISSLMKVHTFGGDLTDKIFWVIVRFFLLSTEISVLVFGLFAGHLDVRQSIRRILTITLIISLVYSICQGSFEIISPDASFYIHSKSYYLFGHGGMIFWFGTCFLSFFIYLIVVLLPWSPCRHRLLLPTKRSFYFYAATLSSLNLIQAIGALLFFLNVAEGLCIVDATTYLYFTFFTPLVYFIFLSPFLAAGTTNSVASALVTTTVGVESTNNPNRPIVPLTRPTNLFNSGVRGAVNFSYRPQIDDEIENEDEFASSIGSFTGGGLHFDHYGPYAYNQQQQQQGRHGYLNYSGSFGSGGIPRDFSSFSMQTPISTNSNDLLESQNIDLNRSGKKSNANLRIGDKQSNNGNDDSEMTNAKDHLLESHMLKEQKSRSTTTTTNDNQCDEKMQSENILESIEH</sequence>
<keyword evidence="9" id="KW-1185">Reference proteome</keyword>
<evidence type="ECO:0000256" key="4">
    <source>
        <dbReference type="ARBA" id="ARBA00022989"/>
    </source>
</evidence>
<feature type="transmembrane region" description="Helical" evidence="7">
    <location>
        <begin position="216"/>
        <end position="241"/>
    </location>
</feature>
<feature type="compositionally biased region" description="Polar residues" evidence="6">
    <location>
        <begin position="425"/>
        <end position="470"/>
    </location>
</feature>